<keyword evidence="4" id="KW-0675">Receptor</keyword>
<organism evidence="4 5">
    <name type="scientific">Helicobacter saguini</name>
    <dbReference type="NCBI Taxonomy" id="1548018"/>
    <lineage>
        <taxon>Bacteria</taxon>
        <taxon>Pseudomonadati</taxon>
        <taxon>Campylobacterota</taxon>
        <taxon>Epsilonproteobacteria</taxon>
        <taxon>Campylobacterales</taxon>
        <taxon>Helicobacteraceae</taxon>
        <taxon>Helicobacter</taxon>
    </lineage>
</organism>
<sequence>MTDNKDSKVLILAENETKESNSLSPIHRPTNEKDSNAIDSKNTTKDSKNNTIESYKLNAVTTTANNPLKTYQSSSGVLNKEMLDSNPSGNGDITSILKILPNVQFDNAQLKSTTPGEIDPANISISGGLFYQNNFQLDGFNMNNDLDPNGGTTNGPNAMRSGRSQGLAVDTSLLDSINVQDSNISAAYGGFTGGVVEANIRKPRRDKGMLGSWHANINYQYTSNYFTQYFVDSSQEANFATSSNENYQPNFTKHLVRANVEGYVTNNLGIIASYSTTRSFIPLKAYSFNVGSAANSTRQQHRYIDNYYVKLNYNPLESLNIEASLAYMPQDNTYYNNVAKDSFYSMQSGGWQAGLKALWYSNLGLLTNQMSYNYLQNSRESERNYFMTWRVSSTKNWASANATGTASEGGYGNMQQVQNTFNYKSDMGFETIEWWKSAHNFRVGLELGYTHALRNRLNPYYSFGLPQNLNGATCGSDSMFSFDTCDSATAYSGNATWQGQYFNRVTESKVGEIAFGTFSYGIYVEDDIKFDLGKFGNIGFRPGFRLDGDDYMKKHTIAPRFSLNYTTPFKNEYKTTFILGANRYYGRNLLSYRLYDFIANNQIIYTRPNANTAWSATTNTAGDSGYVNFTTLNVPYADEYMAGISQNLYMFEMALKYIYRGGKDEIMRQRPNATTNNCQPPTNLNTTNIPCSWSNDGTSQSHIITLSIQNNKNIETFGVKHYYLLAFDYTNTRRSYNIYAADDAYADDVDVLYNGQIIKYRDRPTENFARPYTLRFNTTHTFNIWKTKWMWNNFFRLRGAYDAMVLIAQNQAGYNQNYANLTQYGKRHFKEAFTWDMRIGFEIDVWNKNTLYVNLDIYNVLDSKNMTALSSANSGAITQGIATAATAVAVYEIGRQFWLQVGYKF</sequence>
<comment type="subcellular location">
    <subcellularLocation>
        <location evidence="1">Cell outer membrane</location>
        <topology evidence="1">Multi-pass membrane protein</topology>
    </subcellularLocation>
</comment>
<protein>
    <submittedName>
        <fullName evidence="3 4">TonB-dependent receptor</fullName>
    </submittedName>
</protein>
<keyword evidence="1" id="KW-0812">Transmembrane</keyword>
<dbReference type="EMBL" id="JRMP02000003">
    <property type="protein sequence ID" value="TLD95350.1"/>
    <property type="molecule type" value="Genomic_DNA"/>
</dbReference>
<evidence type="ECO:0000313" key="4">
    <source>
        <dbReference type="EMBL" id="TLD95350.1"/>
    </source>
</evidence>
<dbReference type="InterPro" id="IPR039426">
    <property type="entry name" value="TonB-dep_rcpt-like"/>
</dbReference>
<dbReference type="OrthoDB" id="9766643at2"/>
<evidence type="ECO:0000313" key="3">
    <source>
        <dbReference type="EMBL" id="MWV70279.1"/>
    </source>
</evidence>
<dbReference type="EMBL" id="QBIU01000002">
    <property type="protein sequence ID" value="MWV70279.1"/>
    <property type="molecule type" value="Genomic_DNA"/>
</dbReference>
<dbReference type="PROSITE" id="PS52016">
    <property type="entry name" value="TONB_DEPENDENT_REC_3"/>
    <property type="match status" value="1"/>
</dbReference>
<name>A0A347W0X0_9HELI</name>
<reference evidence="4" key="3">
    <citation type="submission" date="2018-04" db="EMBL/GenBank/DDBJ databases">
        <authorList>
            <person name="Sheh A."/>
            <person name="Shen Z."/>
            <person name="Mannion A.J."/>
            <person name="Fox J.G."/>
        </authorList>
    </citation>
    <scope>NUCLEOTIDE SEQUENCE</scope>
    <source>
        <strain evidence="4">MIT 97-6194</strain>
    </source>
</reference>
<evidence type="ECO:0000313" key="5">
    <source>
        <dbReference type="Proteomes" id="UP000029714"/>
    </source>
</evidence>
<dbReference type="AlphaFoldDB" id="A0A347W0X0"/>
<dbReference type="STRING" id="1548018.LS64_01010"/>
<dbReference type="Proteomes" id="UP000477070">
    <property type="component" value="Unassembled WGS sequence"/>
</dbReference>
<proteinExistence type="inferred from homology"/>
<feature type="compositionally biased region" description="Basic and acidic residues" evidence="2">
    <location>
        <begin position="29"/>
        <end position="48"/>
    </location>
</feature>
<keyword evidence="1" id="KW-0472">Membrane</keyword>
<reference evidence="4 5" key="2">
    <citation type="journal article" date="2016" name="Infect. Immun.">
        <title>Helicobacter saguini, a Novel Helicobacter Isolated from Cotton-Top Tamarins with Ulcerative Colitis, Has Proinflammatory Properties and Induces Typhlocolitis and Dysplasia in Gnotobiotic IL-10-/- Mice.</title>
        <authorList>
            <person name="Shen Z."/>
            <person name="Mannion A."/>
            <person name="Whary M.T."/>
            <person name="Muthupalani S."/>
            <person name="Sheh A."/>
            <person name="Feng Y."/>
            <person name="Gong G."/>
            <person name="Vandamme P."/>
            <person name="Holcombe H.R."/>
            <person name="Paster B.J."/>
            <person name="Fox J.G."/>
        </authorList>
    </citation>
    <scope>NUCLEOTIDE SEQUENCE [LARGE SCALE GENOMIC DNA]</scope>
    <source>
        <strain evidence="4 5">MIT 97-6194</strain>
    </source>
</reference>
<gene>
    <name evidence="3" type="ORF">DCO61_09765</name>
    <name evidence="4" type="ORF">LS64_002425</name>
</gene>
<reference evidence="4 5" key="1">
    <citation type="journal article" date="2014" name="Genome Announc.">
        <title>Draft genome sequences of eight enterohepatic helicobacter species isolated from both laboratory and wild rodents.</title>
        <authorList>
            <person name="Sheh A."/>
            <person name="Shen Z."/>
            <person name="Fox J.G."/>
        </authorList>
    </citation>
    <scope>NUCLEOTIDE SEQUENCE [LARGE SCALE GENOMIC DNA]</scope>
    <source>
        <strain evidence="4 5">MIT 97-6194</strain>
    </source>
</reference>
<reference evidence="3 6" key="4">
    <citation type="submission" date="2019-12" db="EMBL/GenBank/DDBJ databases">
        <title>Multi-Generational Helicobacter saguini Isolates.</title>
        <authorList>
            <person name="Mannion A."/>
            <person name="Shen Z."/>
            <person name="Fox J.G."/>
        </authorList>
    </citation>
    <scope>NUCLEOTIDE SEQUENCE [LARGE SCALE GENOMIC DNA]</scope>
    <source>
        <strain evidence="3">16-048</strain>
        <strain evidence="6">16-048 (F4)</strain>
    </source>
</reference>
<evidence type="ECO:0000256" key="1">
    <source>
        <dbReference type="PROSITE-ProRule" id="PRU01360"/>
    </source>
</evidence>
<evidence type="ECO:0000256" key="2">
    <source>
        <dbReference type="SAM" id="MobiDB-lite"/>
    </source>
</evidence>
<feature type="region of interest" description="Disordered" evidence="2">
    <location>
        <begin position="14"/>
        <end position="50"/>
    </location>
</feature>
<comment type="similarity">
    <text evidence="1">Belongs to the TonB-dependent receptor family.</text>
</comment>
<keyword evidence="1" id="KW-0998">Cell outer membrane</keyword>
<keyword evidence="5" id="KW-1185">Reference proteome</keyword>
<evidence type="ECO:0000313" key="6">
    <source>
        <dbReference type="Proteomes" id="UP000477070"/>
    </source>
</evidence>
<dbReference type="SUPFAM" id="SSF56935">
    <property type="entry name" value="Porins"/>
    <property type="match status" value="1"/>
</dbReference>
<dbReference type="Proteomes" id="UP000029714">
    <property type="component" value="Unassembled WGS sequence"/>
</dbReference>
<dbReference type="GO" id="GO:0009279">
    <property type="term" value="C:cell outer membrane"/>
    <property type="evidence" value="ECO:0007669"/>
    <property type="project" value="UniProtKB-SubCell"/>
</dbReference>
<keyword evidence="1" id="KW-0813">Transport</keyword>
<comment type="caution">
    <text evidence="4">The sequence shown here is derived from an EMBL/GenBank/DDBJ whole genome shotgun (WGS) entry which is preliminary data.</text>
</comment>
<accession>A0A347W0X0</accession>
<keyword evidence="1" id="KW-1134">Transmembrane beta strand</keyword>